<reference evidence="3" key="1">
    <citation type="submission" date="2019-07" db="EMBL/GenBank/DDBJ databases">
        <title>Chitinimonas sp. nov., isolated from Ny-Alesund, arctica soil.</title>
        <authorList>
            <person name="Xu Q."/>
            <person name="Peng F."/>
        </authorList>
    </citation>
    <scope>NUCLEOTIDE SEQUENCE [LARGE SCALE GENOMIC DNA]</scope>
    <source>
        <strain evidence="3">R3-44</strain>
    </source>
</reference>
<protein>
    <submittedName>
        <fullName evidence="2">Sel1 repeat family protein</fullName>
    </submittedName>
</protein>
<keyword evidence="3" id="KW-1185">Reference proteome</keyword>
<dbReference type="EMBL" id="CP041730">
    <property type="protein sequence ID" value="QDQ24997.1"/>
    <property type="molecule type" value="Genomic_DNA"/>
</dbReference>
<dbReference type="AlphaFoldDB" id="A0A516SA34"/>
<evidence type="ECO:0000313" key="3">
    <source>
        <dbReference type="Proteomes" id="UP000317550"/>
    </source>
</evidence>
<dbReference type="Gene3D" id="1.25.40.10">
    <property type="entry name" value="Tetratricopeptide repeat domain"/>
    <property type="match status" value="1"/>
</dbReference>
<dbReference type="InterPro" id="IPR006597">
    <property type="entry name" value="Sel1-like"/>
</dbReference>
<name>A0A516SA34_9NEIS</name>
<dbReference type="SUPFAM" id="SSF81901">
    <property type="entry name" value="HCP-like"/>
    <property type="match status" value="1"/>
</dbReference>
<evidence type="ECO:0000313" key="2">
    <source>
        <dbReference type="EMBL" id="QDQ24997.1"/>
    </source>
</evidence>
<dbReference type="Proteomes" id="UP000317550">
    <property type="component" value="Chromosome"/>
</dbReference>
<feature type="region of interest" description="Disordered" evidence="1">
    <location>
        <begin position="81"/>
        <end position="106"/>
    </location>
</feature>
<gene>
    <name evidence="2" type="ORF">FNU76_00775</name>
</gene>
<proteinExistence type="predicted"/>
<evidence type="ECO:0000256" key="1">
    <source>
        <dbReference type="SAM" id="MobiDB-lite"/>
    </source>
</evidence>
<dbReference type="KEGG" id="cari:FNU76_00775"/>
<dbReference type="RefSeq" id="WP_143855922.1">
    <property type="nucleotide sequence ID" value="NZ_CP041730.1"/>
</dbReference>
<dbReference type="InterPro" id="IPR011990">
    <property type="entry name" value="TPR-like_helical_dom_sf"/>
</dbReference>
<dbReference type="Pfam" id="PF08238">
    <property type="entry name" value="Sel1"/>
    <property type="match status" value="2"/>
</dbReference>
<feature type="compositionally biased region" description="Basic and acidic residues" evidence="1">
    <location>
        <begin position="97"/>
        <end position="106"/>
    </location>
</feature>
<dbReference type="OrthoDB" id="4532668at2"/>
<sequence>MSESELQEHKKMAEGGAIKSARKLSFYYGYINLDDREALKWLTTAAEQGDTLSQHNLAAAYLYNQAIRDIGKAKYWATKAKSGGSVESQSLLDEISQEEKDKPPKQ</sequence>
<accession>A0A516SA34</accession>
<organism evidence="2 3">
    <name type="scientific">Chitinimonas arctica</name>
    <dbReference type="NCBI Taxonomy" id="2594795"/>
    <lineage>
        <taxon>Bacteria</taxon>
        <taxon>Pseudomonadati</taxon>
        <taxon>Pseudomonadota</taxon>
        <taxon>Betaproteobacteria</taxon>
        <taxon>Neisseriales</taxon>
        <taxon>Chitinibacteraceae</taxon>
        <taxon>Chitinimonas</taxon>
    </lineage>
</organism>